<proteinExistence type="predicted"/>
<gene>
    <name evidence="1" type="ORF">H8S17_06790</name>
</gene>
<protein>
    <submittedName>
        <fullName evidence="1">Amidohydrolase</fullName>
    </submittedName>
</protein>
<dbReference type="InterPro" id="IPR036264">
    <property type="entry name" value="Bact_exopeptidase_dim_dom"/>
</dbReference>
<dbReference type="PANTHER" id="PTHR30575">
    <property type="entry name" value="PEPTIDASE M20"/>
    <property type="match status" value="1"/>
</dbReference>
<comment type="caution">
    <text evidence="1">The sequence shown here is derived from an EMBL/GenBank/DDBJ whole genome shotgun (WGS) entry which is preliminary data.</text>
</comment>
<name>A0A923LPJ4_9FIRM</name>
<dbReference type="GO" id="GO:0005737">
    <property type="term" value="C:cytoplasm"/>
    <property type="evidence" value="ECO:0007669"/>
    <property type="project" value="TreeGrafter"/>
</dbReference>
<evidence type="ECO:0000313" key="2">
    <source>
        <dbReference type="Proteomes" id="UP000606720"/>
    </source>
</evidence>
<dbReference type="PANTHER" id="PTHR30575:SF0">
    <property type="entry name" value="XAA-ARG DIPEPTIDASE"/>
    <property type="match status" value="1"/>
</dbReference>
<accession>A0A923LPJ4</accession>
<dbReference type="NCBIfam" id="TIGR01891">
    <property type="entry name" value="amidohydrolases"/>
    <property type="match status" value="1"/>
</dbReference>
<sequence>MGNHGIKAYILQWIEEHKQEIHELSDFMWEHPELGLEEYEASNRMTEILRKYDFSVKTGVGGLPTAFVAEYGEGRPVIGINVEYDCLPGLSQKKDSCQIDPVIKGAPGQGCGHNILGPAALMAGLALSAGMKQFGMKGTIKLFGSPYEEASVGKPVVGKTGSYKDVDCFFDWHPWSDNMADYDICNSVFIVQYSFEGKTCHGASPWEGRSALDAGMLFGHAIEILREHLIPNGPAAAHTINYTFTDTGPSFANVVPDTTSIMLYGRFNDLGVAQDAYKRISKCAKGAAMATETTVSERLITFTHPKLPNKTLSKVVYDNLVEIGTPKYSKEEQEFVKQIQKNARLPSVGLPSGIKPFGFSETIITDASEFSWNAPYASFHLAMAPSGSWHNWMVTALAGGSVGKKCLDQAAMIMAGSAVDVMNDKDILNKAQQEWKTVMNGRTYESLIPDGHEPPIGENREIMERYFPLRKQKGGE</sequence>
<dbReference type="GO" id="GO:0071713">
    <property type="term" value="F:para-aminobenzoyl-glutamate hydrolase activity"/>
    <property type="evidence" value="ECO:0007669"/>
    <property type="project" value="TreeGrafter"/>
</dbReference>
<dbReference type="GO" id="GO:0046657">
    <property type="term" value="P:folic acid catabolic process"/>
    <property type="evidence" value="ECO:0007669"/>
    <property type="project" value="TreeGrafter"/>
</dbReference>
<dbReference type="SUPFAM" id="SSF53187">
    <property type="entry name" value="Zn-dependent exopeptidases"/>
    <property type="match status" value="1"/>
</dbReference>
<organism evidence="1 2">
    <name type="scientific">Roseburia zhanii</name>
    <dbReference type="NCBI Taxonomy" id="2763064"/>
    <lineage>
        <taxon>Bacteria</taxon>
        <taxon>Bacillati</taxon>
        <taxon>Bacillota</taxon>
        <taxon>Clostridia</taxon>
        <taxon>Lachnospirales</taxon>
        <taxon>Lachnospiraceae</taxon>
        <taxon>Roseburia</taxon>
    </lineage>
</organism>
<dbReference type="GO" id="GO:0016805">
    <property type="term" value="F:dipeptidase activity"/>
    <property type="evidence" value="ECO:0007669"/>
    <property type="project" value="TreeGrafter"/>
</dbReference>
<dbReference type="EMBL" id="JACOPH010000004">
    <property type="protein sequence ID" value="MBC5713921.1"/>
    <property type="molecule type" value="Genomic_DNA"/>
</dbReference>
<dbReference type="Gene3D" id="3.40.630.10">
    <property type="entry name" value="Zn peptidases"/>
    <property type="match status" value="2"/>
</dbReference>
<dbReference type="InterPro" id="IPR017439">
    <property type="entry name" value="Amidohydrolase"/>
</dbReference>
<dbReference type="AlphaFoldDB" id="A0A923LPJ4"/>
<dbReference type="InterPro" id="IPR052030">
    <property type="entry name" value="Peptidase_M20/M20A_hydrolases"/>
</dbReference>
<keyword evidence="2" id="KW-1185">Reference proteome</keyword>
<dbReference type="Proteomes" id="UP000606720">
    <property type="component" value="Unassembled WGS sequence"/>
</dbReference>
<dbReference type="Gene3D" id="3.30.70.360">
    <property type="match status" value="1"/>
</dbReference>
<reference evidence="1" key="1">
    <citation type="submission" date="2020-08" db="EMBL/GenBank/DDBJ databases">
        <title>Genome public.</title>
        <authorList>
            <person name="Liu C."/>
            <person name="Sun Q."/>
        </authorList>
    </citation>
    <scope>NUCLEOTIDE SEQUENCE</scope>
    <source>
        <strain evidence="1">BX1005</strain>
    </source>
</reference>
<dbReference type="SUPFAM" id="SSF55031">
    <property type="entry name" value="Bacterial exopeptidase dimerisation domain"/>
    <property type="match status" value="1"/>
</dbReference>
<dbReference type="RefSeq" id="WP_186866709.1">
    <property type="nucleotide sequence ID" value="NZ_JACOPH010000004.1"/>
</dbReference>
<evidence type="ECO:0000313" key="1">
    <source>
        <dbReference type="EMBL" id="MBC5713921.1"/>
    </source>
</evidence>